<dbReference type="Pfam" id="PF10197">
    <property type="entry name" value="Cir_N"/>
    <property type="match status" value="1"/>
</dbReference>
<gene>
    <name evidence="11" type="ORF">EDI_067020</name>
</gene>
<dbReference type="InterPro" id="IPR051376">
    <property type="entry name" value="CWC25_splicing_factor"/>
</dbReference>
<accession>B0EFZ3</accession>
<feature type="domain" description="CBF1-interacting co-repressor CIR N-terminal" evidence="10">
    <location>
        <begin position="30"/>
        <end position="66"/>
    </location>
</feature>
<feature type="region of interest" description="Disordered" evidence="9">
    <location>
        <begin position="1"/>
        <end position="31"/>
    </location>
</feature>
<protein>
    <submittedName>
        <fullName evidence="11">Pre-mRNA-splicing factor CWC25, putative</fullName>
    </submittedName>
</protein>
<evidence type="ECO:0000256" key="6">
    <source>
        <dbReference type="ARBA" id="ARBA00023187"/>
    </source>
</evidence>
<dbReference type="RefSeq" id="XP_001737176.1">
    <property type="nucleotide sequence ID" value="XM_001737124.1"/>
</dbReference>
<evidence type="ECO:0000256" key="5">
    <source>
        <dbReference type="ARBA" id="ARBA00023054"/>
    </source>
</evidence>
<dbReference type="EMBL" id="DS549134">
    <property type="protein sequence ID" value="EDR26544.1"/>
    <property type="molecule type" value="Genomic_DNA"/>
</dbReference>
<dbReference type="OMA" id="RFSHERN"/>
<evidence type="ECO:0000313" key="11">
    <source>
        <dbReference type="EMBL" id="EDR26544.1"/>
    </source>
</evidence>
<dbReference type="GeneID" id="5882211"/>
<dbReference type="KEGG" id="edi:EDI_067020"/>
<dbReference type="PANTHER" id="PTHR16196:SF0">
    <property type="entry name" value="PRE-MRNA-SPLICING FACTOR CWC25 HOMOLOG"/>
    <property type="match status" value="1"/>
</dbReference>
<evidence type="ECO:0000256" key="3">
    <source>
        <dbReference type="ARBA" id="ARBA00022664"/>
    </source>
</evidence>
<dbReference type="OrthoDB" id="30420at2759"/>
<evidence type="ECO:0000256" key="8">
    <source>
        <dbReference type="SAM" id="Coils"/>
    </source>
</evidence>
<evidence type="ECO:0000256" key="4">
    <source>
        <dbReference type="ARBA" id="ARBA00022728"/>
    </source>
</evidence>
<evidence type="ECO:0000259" key="10">
    <source>
        <dbReference type="SMART" id="SM01083"/>
    </source>
</evidence>
<comment type="similarity">
    <text evidence="2">Belongs to the CWC25 family.</text>
</comment>
<dbReference type="Proteomes" id="UP000008076">
    <property type="component" value="Unassembled WGS sequence"/>
</dbReference>
<dbReference type="InterPro" id="IPR019339">
    <property type="entry name" value="CIR_N_dom"/>
</dbReference>
<dbReference type="GO" id="GO:0000398">
    <property type="term" value="P:mRNA splicing, via spliceosome"/>
    <property type="evidence" value="ECO:0007669"/>
    <property type="project" value="TreeGrafter"/>
</dbReference>
<feature type="compositionally biased region" description="Basic and acidic residues" evidence="9">
    <location>
        <begin position="1"/>
        <end position="10"/>
    </location>
</feature>
<proteinExistence type="inferred from homology"/>
<name>B0EFZ3_ENTDS</name>
<dbReference type="PANTHER" id="PTHR16196">
    <property type="entry name" value="CELL CYCLE CONTROL PROTEIN CWF25"/>
    <property type="match status" value="1"/>
</dbReference>
<feature type="region of interest" description="Disordered" evidence="9">
    <location>
        <begin position="101"/>
        <end position="120"/>
    </location>
</feature>
<dbReference type="AlphaFoldDB" id="B0EFZ3"/>
<evidence type="ECO:0000256" key="9">
    <source>
        <dbReference type="SAM" id="MobiDB-lite"/>
    </source>
</evidence>
<evidence type="ECO:0000256" key="7">
    <source>
        <dbReference type="ARBA" id="ARBA00023242"/>
    </source>
</evidence>
<keyword evidence="6" id="KW-0508">mRNA splicing</keyword>
<evidence type="ECO:0000256" key="2">
    <source>
        <dbReference type="ARBA" id="ARBA00006695"/>
    </source>
</evidence>
<keyword evidence="4" id="KW-0747">Spliceosome</keyword>
<dbReference type="eggNOG" id="ENOG502SCXB">
    <property type="taxonomic scope" value="Eukaryota"/>
</dbReference>
<sequence>MSVIQKDKKNYKNKKFKEKTMNKGFLSKKSFHPAKLSNQKKVWEAERRKEEEKHQIEVLKKERLEELEREEEEKKNCLLKGEKYVERLNWMYEAPTGFEEQPKEEIIRKEDKQEKQNEKEDCLKKISKDPIAMAKERRKEEIQKVMKNPMKLREIEEKEIKRLINRWDIDKTQRESIQKKIWITSEKGKVGEEIIRKHDELFKWWREMKREQRMTRNNN</sequence>
<reference evidence="12" key="1">
    <citation type="submission" date="2007-12" db="EMBL/GenBank/DDBJ databases">
        <title>Annotation of Entamoeba dispar SAW760.</title>
        <authorList>
            <person name="Lorenzi H."/>
            <person name="Inman J."/>
            <person name="Schobel S."/>
            <person name="Amedeo P."/>
            <person name="Caler E."/>
        </authorList>
    </citation>
    <scope>NUCLEOTIDE SEQUENCE [LARGE SCALE GENOMIC DNA]</scope>
    <source>
        <strain evidence="12">ATCC PRA-260 / SAW760</strain>
    </source>
</reference>
<feature type="coiled-coil region" evidence="8">
    <location>
        <begin position="42"/>
        <end position="80"/>
    </location>
</feature>
<keyword evidence="3" id="KW-0507">mRNA processing</keyword>
<dbReference type="GO" id="GO:0005684">
    <property type="term" value="C:U2-type spliceosomal complex"/>
    <property type="evidence" value="ECO:0007669"/>
    <property type="project" value="TreeGrafter"/>
</dbReference>
<organism evidence="12">
    <name type="scientific">Entamoeba dispar (strain ATCC PRA-260 / SAW760)</name>
    <dbReference type="NCBI Taxonomy" id="370354"/>
    <lineage>
        <taxon>Eukaryota</taxon>
        <taxon>Amoebozoa</taxon>
        <taxon>Evosea</taxon>
        <taxon>Archamoebae</taxon>
        <taxon>Mastigamoebida</taxon>
        <taxon>Entamoebidae</taxon>
        <taxon>Entamoeba</taxon>
    </lineage>
</organism>
<evidence type="ECO:0000313" key="12">
    <source>
        <dbReference type="Proteomes" id="UP000008076"/>
    </source>
</evidence>
<keyword evidence="5 8" id="KW-0175">Coiled coil</keyword>
<keyword evidence="7" id="KW-0539">Nucleus</keyword>
<dbReference type="SMART" id="SM01083">
    <property type="entry name" value="Cir_N"/>
    <property type="match status" value="1"/>
</dbReference>
<evidence type="ECO:0000256" key="1">
    <source>
        <dbReference type="ARBA" id="ARBA00004123"/>
    </source>
</evidence>
<keyword evidence="12" id="KW-1185">Reference proteome</keyword>
<dbReference type="VEuPathDB" id="AmoebaDB:EDI_067020"/>
<comment type="subcellular location">
    <subcellularLocation>
        <location evidence="1">Nucleus</location>
    </subcellularLocation>
</comment>